<dbReference type="Proteomes" id="UP000249432">
    <property type="component" value="Unassembled WGS sequence"/>
</dbReference>
<evidence type="ECO:0000259" key="2">
    <source>
        <dbReference type="PROSITE" id="PS51725"/>
    </source>
</evidence>
<evidence type="ECO:0000313" key="3">
    <source>
        <dbReference type="EMBL" id="PZR04384.1"/>
    </source>
</evidence>
<dbReference type="InterPro" id="IPR050404">
    <property type="entry name" value="Heme-degrading_MO"/>
</dbReference>
<dbReference type="AlphaFoldDB" id="A0A2W5UMA2"/>
<organism evidence="3 4">
    <name type="scientific">Corynebacterium kroppenstedtii</name>
    <dbReference type="NCBI Taxonomy" id="161879"/>
    <lineage>
        <taxon>Bacteria</taxon>
        <taxon>Bacillati</taxon>
        <taxon>Actinomycetota</taxon>
        <taxon>Actinomycetes</taxon>
        <taxon>Mycobacteriales</taxon>
        <taxon>Corynebacteriaceae</taxon>
        <taxon>Corynebacterium</taxon>
    </lineage>
</organism>
<dbReference type="SUPFAM" id="SSF54909">
    <property type="entry name" value="Dimeric alpha+beta barrel"/>
    <property type="match status" value="1"/>
</dbReference>
<keyword evidence="3" id="KW-0560">Oxidoreductase</keyword>
<dbReference type="GO" id="GO:0004497">
    <property type="term" value="F:monooxygenase activity"/>
    <property type="evidence" value="ECO:0007669"/>
    <property type="project" value="UniProtKB-KW"/>
</dbReference>
<reference evidence="3 4" key="1">
    <citation type="submission" date="2017-08" db="EMBL/GenBank/DDBJ databases">
        <title>Infants hospitalized years apart are colonized by the same room-sourced microbial strains.</title>
        <authorList>
            <person name="Brooks B."/>
            <person name="Olm M.R."/>
            <person name="Firek B.A."/>
            <person name="Baker R."/>
            <person name="Thomas B.C."/>
            <person name="Morowitz M.J."/>
            <person name="Banfield J.F."/>
        </authorList>
    </citation>
    <scope>NUCLEOTIDE SEQUENCE [LARGE SCALE GENOMIC DNA]</scope>
    <source>
        <strain evidence="3">S2_003_000_R1_3</strain>
    </source>
</reference>
<dbReference type="InterPro" id="IPR011008">
    <property type="entry name" value="Dimeric_a/b-barrel"/>
</dbReference>
<dbReference type="Pfam" id="PF03992">
    <property type="entry name" value="ABM"/>
    <property type="match status" value="1"/>
</dbReference>
<keyword evidence="3" id="KW-0503">Monooxygenase</keyword>
<comment type="caution">
    <text evidence="3">The sequence shown here is derived from an EMBL/GenBank/DDBJ whole genome shotgun (WGS) entry which is preliminary data.</text>
</comment>
<dbReference type="InterPro" id="IPR007138">
    <property type="entry name" value="ABM_dom"/>
</dbReference>
<evidence type="ECO:0000256" key="1">
    <source>
        <dbReference type="SAM" id="MobiDB-lite"/>
    </source>
</evidence>
<gene>
    <name evidence="3" type="ORF">DI525_07165</name>
</gene>
<dbReference type="PANTHER" id="PTHR34474:SF2">
    <property type="entry name" value="SIGNAL TRANSDUCTION PROTEIN TRAP"/>
    <property type="match status" value="1"/>
</dbReference>
<dbReference type="PROSITE" id="PS51725">
    <property type="entry name" value="ABM"/>
    <property type="match status" value="1"/>
</dbReference>
<dbReference type="RefSeq" id="WP_303735056.1">
    <property type="nucleotide sequence ID" value="NZ_QFRA01000017.1"/>
</dbReference>
<name>A0A2W5UMA2_9CORY</name>
<feature type="region of interest" description="Disordered" evidence="1">
    <location>
        <begin position="75"/>
        <end position="99"/>
    </location>
</feature>
<dbReference type="PANTHER" id="PTHR34474">
    <property type="entry name" value="SIGNAL TRANSDUCTION PROTEIN TRAP"/>
    <property type="match status" value="1"/>
</dbReference>
<sequence length="115" mass="13500">MSIVVTNQLTITSDRADEVVSRFSQNMQSLDTFDGFEGFELCKPTEPADDRWIVITRWRDQEAFLGWRNSRKFREDHGWRERESSKEEEVKKPPHGSMNSVVRNYDVMLTKDAAE</sequence>
<accession>A0A2W5UMA2</accession>
<feature type="domain" description="ABM" evidence="2">
    <location>
        <begin position="3"/>
        <end position="92"/>
    </location>
</feature>
<protein>
    <submittedName>
        <fullName evidence="3">Antibiotic biosynthesis monooxygenase</fullName>
    </submittedName>
</protein>
<dbReference type="Gene3D" id="3.30.70.100">
    <property type="match status" value="1"/>
</dbReference>
<evidence type="ECO:0000313" key="4">
    <source>
        <dbReference type="Proteomes" id="UP000249432"/>
    </source>
</evidence>
<feature type="compositionally biased region" description="Basic and acidic residues" evidence="1">
    <location>
        <begin position="75"/>
        <end position="92"/>
    </location>
</feature>
<proteinExistence type="predicted"/>
<dbReference type="EMBL" id="QFRA01000017">
    <property type="protein sequence ID" value="PZR04384.1"/>
    <property type="molecule type" value="Genomic_DNA"/>
</dbReference>